<name>A0A0M9F0N8_FUSLA</name>
<accession>A0A0M9F0N8</accession>
<feature type="transmembrane region" description="Helical" evidence="7">
    <location>
        <begin position="693"/>
        <end position="717"/>
    </location>
</feature>
<feature type="transmembrane region" description="Helical" evidence="7">
    <location>
        <begin position="431"/>
        <end position="450"/>
    </location>
</feature>
<dbReference type="Pfam" id="PF07690">
    <property type="entry name" value="MFS_1"/>
    <property type="match status" value="1"/>
</dbReference>
<protein>
    <submittedName>
        <fullName evidence="9">Aminotriazole resistance protein</fullName>
    </submittedName>
</protein>
<evidence type="ECO:0000256" key="7">
    <source>
        <dbReference type="SAM" id="Phobius"/>
    </source>
</evidence>
<feature type="transmembrane region" description="Helical" evidence="7">
    <location>
        <begin position="394"/>
        <end position="419"/>
    </location>
</feature>
<gene>
    <name evidence="9" type="ORF">FLAG1_03659</name>
</gene>
<keyword evidence="2 7" id="KW-0812">Transmembrane</keyword>
<feature type="transmembrane region" description="Helical" evidence="7">
    <location>
        <begin position="737"/>
        <end position="759"/>
    </location>
</feature>
<dbReference type="Proteomes" id="UP000037904">
    <property type="component" value="Unassembled WGS sequence"/>
</dbReference>
<dbReference type="AlphaFoldDB" id="A0A0M9F0N8"/>
<evidence type="ECO:0000256" key="1">
    <source>
        <dbReference type="ARBA" id="ARBA00004141"/>
    </source>
</evidence>
<feature type="compositionally biased region" description="Basic and acidic residues" evidence="6">
    <location>
        <begin position="8"/>
        <end position="19"/>
    </location>
</feature>
<keyword evidence="10" id="KW-1185">Reference proteome</keyword>
<feature type="transmembrane region" description="Helical" evidence="7">
    <location>
        <begin position="502"/>
        <end position="520"/>
    </location>
</feature>
<dbReference type="PROSITE" id="PS50850">
    <property type="entry name" value="MFS"/>
    <property type="match status" value="1"/>
</dbReference>
<organism evidence="9 10">
    <name type="scientific">Fusarium langsethiae</name>
    <dbReference type="NCBI Taxonomy" id="179993"/>
    <lineage>
        <taxon>Eukaryota</taxon>
        <taxon>Fungi</taxon>
        <taxon>Dikarya</taxon>
        <taxon>Ascomycota</taxon>
        <taxon>Pezizomycotina</taxon>
        <taxon>Sordariomycetes</taxon>
        <taxon>Hypocreomycetidae</taxon>
        <taxon>Hypocreales</taxon>
        <taxon>Nectriaceae</taxon>
        <taxon>Fusarium</taxon>
    </lineage>
</organism>
<dbReference type="SUPFAM" id="SSF103473">
    <property type="entry name" value="MFS general substrate transporter"/>
    <property type="match status" value="1"/>
</dbReference>
<dbReference type="InterPro" id="IPR020846">
    <property type="entry name" value="MFS_dom"/>
</dbReference>
<feature type="transmembrane region" description="Helical" evidence="7">
    <location>
        <begin position="601"/>
        <end position="621"/>
    </location>
</feature>
<feature type="transmembrane region" description="Helical" evidence="7">
    <location>
        <begin position="367"/>
        <end position="388"/>
    </location>
</feature>
<comment type="subcellular location">
    <subcellularLocation>
        <location evidence="1">Membrane</location>
        <topology evidence="1">Multi-pass membrane protein</topology>
    </subcellularLocation>
</comment>
<dbReference type="EMBL" id="JXCE01000043">
    <property type="protein sequence ID" value="KPA43386.1"/>
    <property type="molecule type" value="Genomic_DNA"/>
</dbReference>
<feature type="transmembrane region" description="Helical" evidence="7">
    <location>
        <begin position="658"/>
        <end position="681"/>
    </location>
</feature>
<feature type="transmembrane region" description="Helical" evidence="7">
    <location>
        <begin position="298"/>
        <end position="317"/>
    </location>
</feature>
<dbReference type="GO" id="GO:0016020">
    <property type="term" value="C:membrane"/>
    <property type="evidence" value="ECO:0007669"/>
    <property type="project" value="UniProtKB-SubCell"/>
</dbReference>
<evidence type="ECO:0000313" key="10">
    <source>
        <dbReference type="Proteomes" id="UP000037904"/>
    </source>
</evidence>
<dbReference type="Gene3D" id="1.20.1250.20">
    <property type="entry name" value="MFS general substrate transporter like domains"/>
    <property type="match status" value="1"/>
</dbReference>
<dbReference type="InterPro" id="IPR011701">
    <property type="entry name" value="MFS"/>
</dbReference>
<sequence length="764" mass="82965">MEPLRGVSRQDSEKSETHRQTNRSNAAIQHVTDTMIAVTESFRHHYQQQHGGYSPAAPAPTYTSLNSYYQPRSYAHSNNRSNSNSNSHSHARSPSSVSEVSQGLLDMDIVSQMTASDVSPVSPPRNNYIPAILMPGRHPNAETDSLLDRELEPEMIETSARMPEDLIRLATPNLPPRLDTPHTPPPRFSVPITLADPQPYVPSASNTGLHPAGFSVNHGGLAHAARGFEAFRSTTQHHQYMALRPDMGTRELPLGTVTHIRAGSDPYSGSFATQGLRRKPLNEGARQIVFNHPCNESLFVAVICMAQLLTYASLAQTLTSARRIGESFFEPERTTHLAWFTSAYMLSYAATILLGNRIGNVCGQRQTFIAGYFWFAFWSLLTGLSVYVHSSGGFVFFCICRAMQGIGPALIIPNGYGLLLRAYPPGPRKMIAMGLFDASAPCGFVVGSVMTGLFAKYAAWPWAFYCLTAVCTALGISSMLVVPARRVLVHNFEGNLWKRLDVFGSVAAISALVLFTVGWNQIPIVGWNTPEAYILIFAGLLLITLFNYFESQASHPLVPFKQINLTAGITLGFVITASAAFGIWVWYFAQFIEVVRGWGPLLTSAGLVPILVIGIVVGFACWPFANRDFTAQLAMVSSSIAILVSSALMATAPAQQEYWANSFISAIFMGIGMVLIIPSASTVLGRDVPEGQLGLASSLTNMAAAFAFSVGLGMAGAVEMGKKNNKNPLGGYRDAQYFGLGLGGLAFILALGLLCAALFRRRRD</sequence>
<comment type="caution">
    <text evidence="9">The sequence shown here is derived from an EMBL/GenBank/DDBJ whole genome shotgun (WGS) entry which is preliminary data.</text>
</comment>
<feature type="transmembrane region" description="Helical" evidence="7">
    <location>
        <begin position="532"/>
        <end position="549"/>
    </location>
</feature>
<evidence type="ECO:0000256" key="6">
    <source>
        <dbReference type="SAM" id="MobiDB-lite"/>
    </source>
</evidence>
<keyword evidence="4 7" id="KW-0472">Membrane</keyword>
<keyword evidence="3 7" id="KW-1133">Transmembrane helix</keyword>
<evidence type="ECO:0000256" key="5">
    <source>
        <dbReference type="ARBA" id="ARBA00023180"/>
    </source>
</evidence>
<evidence type="ECO:0000256" key="4">
    <source>
        <dbReference type="ARBA" id="ARBA00023136"/>
    </source>
</evidence>
<feature type="transmembrane region" description="Helical" evidence="7">
    <location>
        <begin position="462"/>
        <end position="482"/>
    </location>
</feature>
<keyword evidence="5" id="KW-0325">Glycoprotein</keyword>
<feature type="transmembrane region" description="Helical" evidence="7">
    <location>
        <begin position="569"/>
        <end position="589"/>
    </location>
</feature>
<dbReference type="OrthoDB" id="2428527at2759"/>
<evidence type="ECO:0000259" key="8">
    <source>
        <dbReference type="PROSITE" id="PS50850"/>
    </source>
</evidence>
<reference evidence="9 10" key="1">
    <citation type="submission" date="2015-04" db="EMBL/GenBank/DDBJ databases">
        <title>The draft genome sequence of Fusarium langsethiae, a T-2/HT-2 mycotoxin producer.</title>
        <authorList>
            <person name="Lysoe E."/>
            <person name="Divon H.H."/>
            <person name="Terzi V."/>
            <person name="Orru L."/>
            <person name="Lamontanara A."/>
            <person name="Kolseth A.-K."/>
            <person name="Frandsen R.J."/>
            <person name="Nielsen K."/>
            <person name="Thrane U."/>
        </authorList>
    </citation>
    <scope>NUCLEOTIDE SEQUENCE [LARGE SCALE GENOMIC DNA]</scope>
    <source>
        <strain evidence="9 10">Fl201059</strain>
    </source>
</reference>
<feature type="region of interest" description="Disordered" evidence="6">
    <location>
        <begin position="72"/>
        <end position="101"/>
    </location>
</feature>
<dbReference type="PANTHER" id="PTHR42718">
    <property type="entry name" value="MAJOR FACILITATOR SUPERFAMILY MULTIDRUG TRANSPORTER MFSC"/>
    <property type="match status" value="1"/>
</dbReference>
<dbReference type="GO" id="GO:0022857">
    <property type="term" value="F:transmembrane transporter activity"/>
    <property type="evidence" value="ECO:0007669"/>
    <property type="project" value="InterPro"/>
</dbReference>
<proteinExistence type="predicted"/>
<evidence type="ECO:0000313" key="9">
    <source>
        <dbReference type="EMBL" id="KPA43386.1"/>
    </source>
</evidence>
<dbReference type="PANTHER" id="PTHR42718:SF1">
    <property type="entry name" value="LOW AFFINITY AMMONIUM TRANSPORTER"/>
    <property type="match status" value="1"/>
</dbReference>
<feature type="domain" description="Major facilitator superfamily (MFS) profile" evidence="8">
    <location>
        <begin position="299"/>
        <end position="764"/>
    </location>
</feature>
<feature type="region of interest" description="Disordered" evidence="6">
    <location>
        <begin position="1"/>
        <end position="29"/>
    </location>
</feature>
<evidence type="ECO:0000256" key="3">
    <source>
        <dbReference type="ARBA" id="ARBA00022989"/>
    </source>
</evidence>
<feature type="transmembrane region" description="Helical" evidence="7">
    <location>
        <begin position="633"/>
        <end position="652"/>
    </location>
</feature>
<feature type="transmembrane region" description="Helical" evidence="7">
    <location>
        <begin position="337"/>
        <end position="355"/>
    </location>
</feature>
<dbReference type="InterPro" id="IPR036259">
    <property type="entry name" value="MFS_trans_sf"/>
</dbReference>
<evidence type="ECO:0000256" key="2">
    <source>
        <dbReference type="ARBA" id="ARBA00022692"/>
    </source>
</evidence>